<dbReference type="InterPro" id="IPR028974">
    <property type="entry name" value="TSP_type-3_rpt"/>
</dbReference>
<feature type="region of interest" description="Disordered" evidence="1">
    <location>
        <begin position="474"/>
        <end position="562"/>
    </location>
</feature>
<accession>A0A5S5BXI7</accession>
<name>A0A5S5BXI7_9FLAO</name>
<evidence type="ECO:0008006" key="5">
    <source>
        <dbReference type="Google" id="ProtNLM"/>
    </source>
</evidence>
<feature type="compositionally biased region" description="Polar residues" evidence="1">
    <location>
        <begin position="291"/>
        <end position="304"/>
    </location>
</feature>
<sequence length="562" mass="59300">MKIFTYSCKKLSLLFFLIIAFTSHNTIAQNFENVSIDGVASGNALNVLFNASSPTIPSLAFVRAQKIDATIGNGEFGYSAAVDNFFYSNPNTSITSAPSRIRITFLQADGVTPIPLNDFRFVINDIDGISGSVGTPPENEAVGVDCSDNVRFTATDIPTNIDIDTTPPQLLSSGTEAESNGPESNLMFEFNDISSIEFDIYANPGFVKEFDLNESEYAITTVLYSVCTGDTDGDGIFDNFDLDDDNDGILDVVEAGGNDPNGDADGDGLPNFRDVIDNSGDGVATYDANADGSTTDYTDANSDGQPDVYEASQDGDSLPNHLDLDSDGDGIPDNVEAQTTAGYIPPRGIVDGNGVDLDYTGGLSPINIDGDAFPDYLDLDADEDAISDTFEAGITLTNSDADNDGLDDAIDQTGDYTDPNGSINNPSTLPNTGGGPEVDFRDPVDLDNDTIADNVDLDDDGDGIYDLQEYAATLDPFGDEDGDGLPNVKDTFDNNGPNGDGTNTVYTDANNDGTPDAYDFDNDSVPNHLDQDADGDGIPDNVEAQTTAGYLAPSGTDANNDG</sequence>
<evidence type="ECO:0000313" key="3">
    <source>
        <dbReference type="EMBL" id="TYP71724.1"/>
    </source>
</evidence>
<dbReference type="PANTHER" id="PTHR10199">
    <property type="entry name" value="THROMBOSPONDIN"/>
    <property type="match status" value="1"/>
</dbReference>
<feature type="region of interest" description="Disordered" evidence="1">
    <location>
        <begin position="163"/>
        <end position="182"/>
    </location>
</feature>
<dbReference type="Proteomes" id="UP000324376">
    <property type="component" value="Unassembled WGS sequence"/>
</dbReference>
<dbReference type="SUPFAM" id="SSF103647">
    <property type="entry name" value="TSP type-3 repeat"/>
    <property type="match status" value="1"/>
</dbReference>
<evidence type="ECO:0000313" key="4">
    <source>
        <dbReference type="Proteomes" id="UP000324376"/>
    </source>
</evidence>
<dbReference type="AlphaFoldDB" id="A0A5S5BXI7"/>
<feature type="non-terminal residue" evidence="3">
    <location>
        <position position="562"/>
    </location>
</feature>
<reference evidence="3 4" key="1">
    <citation type="submission" date="2019-07" db="EMBL/GenBank/DDBJ databases">
        <title>Genomic Encyclopedia of Archaeal and Bacterial Type Strains, Phase II (KMG-II): from individual species to whole genera.</title>
        <authorList>
            <person name="Goeker M."/>
        </authorList>
    </citation>
    <scope>NUCLEOTIDE SEQUENCE [LARGE SCALE GENOMIC DNA]</scope>
    <source>
        <strain evidence="3 4">DSM 17527</strain>
    </source>
</reference>
<feature type="region of interest" description="Disordered" evidence="1">
    <location>
        <begin position="416"/>
        <end position="441"/>
    </location>
</feature>
<protein>
    <recommendedName>
        <fullName evidence="5">Thrombospondin type 3 repeat-containing protein</fullName>
    </recommendedName>
</protein>
<feature type="signal peptide" evidence="2">
    <location>
        <begin position="1"/>
        <end position="28"/>
    </location>
</feature>
<dbReference type="GO" id="GO:0005509">
    <property type="term" value="F:calcium ion binding"/>
    <property type="evidence" value="ECO:0007669"/>
    <property type="project" value="InterPro"/>
</dbReference>
<keyword evidence="4" id="KW-1185">Reference proteome</keyword>
<evidence type="ECO:0000256" key="1">
    <source>
        <dbReference type="SAM" id="MobiDB-lite"/>
    </source>
</evidence>
<keyword evidence="2" id="KW-0732">Signal</keyword>
<dbReference type="EMBL" id="VNHU01000008">
    <property type="protein sequence ID" value="TYP71724.1"/>
    <property type="molecule type" value="Genomic_DNA"/>
</dbReference>
<feature type="compositionally biased region" description="Polar residues" evidence="1">
    <location>
        <begin position="419"/>
        <end position="431"/>
    </location>
</feature>
<organism evidence="3 4">
    <name type="scientific">Aquimarina intermedia</name>
    <dbReference type="NCBI Taxonomy" id="350814"/>
    <lineage>
        <taxon>Bacteria</taxon>
        <taxon>Pseudomonadati</taxon>
        <taxon>Bacteroidota</taxon>
        <taxon>Flavobacteriia</taxon>
        <taxon>Flavobacteriales</taxon>
        <taxon>Flavobacteriaceae</taxon>
        <taxon>Aquimarina</taxon>
    </lineage>
</organism>
<gene>
    <name evidence="3" type="ORF">BD809_108135</name>
</gene>
<dbReference type="PANTHER" id="PTHR10199:SF119">
    <property type="entry name" value="RE20510P"/>
    <property type="match status" value="1"/>
</dbReference>
<dbReference type="Gene3D" id="4.10.1080.10">
    <property type="entry name" value="TSP type-3 repeat"/>
    <property type="match status" value="1"/>
</dbReference>
<feature type="compositionally biased region" description="Low complexity" evidence="1">
    <location>
        <begin position="493"/>
        <end position="504"/>
    </location>
</feature>
<comment type="caution">
    <text evidence="3">The sequence shown here is derived from an EMBL/GenBank/DDBJ whole genome shotgun (WGS) entry which is preliminary data.</text>
</comment>
<feature type="chain" id="PRO_5024422421" description="Thrombospondin type 3 repeat-containing protein" evidence="2">
    <location>
        <begin position="29"/>
        <end position="562"/>
    </location>
</feature>
<feature type="compositionally biased region" description="Polar residues" evidence="1">
    <location>
        <begin position="169"/>
        <end position="182"/>
    </location>
</feature>
<proteinExistence type="predicted"/>
<evidence type="ECO:0000256" key="2">
    <source>
        <dbReference type="SAM" id="SignalP"/>
    </source>
</evidence>
<feature type="region of interest" description="Disordered" evidence="1">
    <location>
        <begin position="290"/>
        <end position="330"/>
    </location>
</feature>